<sequence>MLTSELQNNVNNYISIYTELKKQLKWKIAHEGLLMLTASAYIVNKREFDFRRFYDLSNYIKANVGMFSTLNSHHRFTIASILDIHFQDKAKEQFQAFCDLYEDMLKQGFKRDIFTYLSALIVLTGKSEQKTAKEIMSGASSIYQLMKQQHYFLTSTQNYPFAVMLAGIDKEKTALMEQAESSYQKLSAAGFKKGQNLQFLSQILALHQEKDTDELASRCHEMFRSINELYKKPKDIHYPDIGLLTFLEEPEKDISTVIETVQLLNKEKALKWHKDINFKIAVSLFMGDTIEKNLITESGLYAVIETVLQAQQAASTAAIISTTAAAHSAHHSSGTN</sequence>
<dbReference type="Pfam" id="PF13170">
    <property type="entry name" value="DUF4003"/>
    <property type="match status" value="1"/>
</dbReference>
<dbReference type="Proteomes" id="UP000006867">
    <property type="component" value="Chromosome"/>
</dbReference>
<evidence type="ECO:0000313" key="2">
    <source>
        <dbReference type="Proteomes" id="UP000006867"/>
    </source>
</evidence>
<accession>A0ABM5LTE4</accession>
<gene>
    <name evidence="1" type="ordered locus">BATR1942_00655</name>
</gene>
<keyword evidence="2" id="KW-1185">Reference proteome</keyword>
<name>A0ABM5LTE4_BACA1</name>
<reference evidence="1 2" key="1">
    <citation type="journal article" date="2011" name="Front. Microbiol.">
        <title>Genomic signatures of strain selection and enhancement in Bacillus atrophaeus var. globigii, a historical biowarfare simulant.</title>
        <authorList>
            <person name="Gibbons H.S."/>
            <person name="Broomall S.M."/>
            <person name="McNew L.A."/>
            <person name="Daligault H."/>
            <person name="Chapman C."/>
            <person name="Bruce D."/>
            <person name="Karavis M."/>
            <person name="Krepps M."/>
            <person name="McGregor P.A."/>
            <person name="Hong C."/>
            <person name="Park K.H."/>
            <person name="Akmal A."/>
            <person name="Feldman A."/>
            <person name="Lin J.S."/>
            <person name="Chang W.E."/>
            <person name="Higgs B.W."/>
            <person name="Demirev P."/>
            <person name="Lindquist J."/>
            <person name="Liem A."/>
            <person name="Fochler E."/>
            <person name="Read T.D."/>
            <person name="Tapia R."/>
            <person name="Johnson S."/>
            <person name="Bishop-Lilly K.A."/>
            <person name="Detter C."/>
            <person name="Han C."/>
            <person name="Sozhamannan S."/>
            <person name="Rosenzweig C.N."/>
            <person name="Skowronski E.W."/>
        </authorList>
    </citation>
    <scope>NUCLEOTIDE SEQUENCE [LARGE SCALE GENOMIC DNA]</scope>
    <source>
        <strain evidence="1 2">1942</strain>
    </source>
</reference>
<proteinExistence type="predicted"/>
<dbReference type="InterPro" id="IPR025062">
    <property type="entry name" value="DUF4003"/>
</dbReference>
<dbReference type="RefSeq" id="WP_003328495.1">
    <property type="nucleotide sequence ID" value="NC_014639.1"/>
</dbReference>
<protein>
    <recommendedName>
        <fullName evidence="3">DUF4003 domain-containing protein</fullName>
    </recommendedName>
</protein>
<evidence type="ECO:0008006" key="3">
    <source>
        <dbReference type="Google" id="ProtNLM"/>
    </source>
</evidence>
<dbReference type="EMBL" id="CP002207">
    <property type="protein sequence ID" value="ADP31091.1"/>
    <property type="molecule type" value="Genomic_DNA"/>
</dbReference>
<organism evidence="1 2">
    <name type="scientific">Bacillus atrophaeus (strain 1942)</name>
    <dbReference type="NCBI Taxonomy" id="720555"/>
    <lineage>
        <taxon>Bacteria</taxon>
        <taxon>Bacillati</taxon>
        <taxon>Bacillota</taxon>
        <taxon>Bacilli</taxon>
        <taxon>Bacillales</taxon>
        <taxon>Bacillaceae</taxon>
        <taxon>Bacillus</taxon>
    </lineage>
</organism>
<evidence type="ECO:0000313" key="1">
    <source>
        <dbReference type="EMBL" id="ADP31091.1"/>
    </source>
</evidence>